<evidence type="ECO:0000313" key="1">
    <source>
        <dbReference type="EMBL" id="SEG27954.1"/>
    </source>
</evidence>
<dbReference type="OrthoDB" id="4331932at2"/>
<dbReference type="InterPro" id="IPR011989">
    <property type="entry name" value="ARM-like"/>
</dbReference>
<dbReference type="AlphaFoldDB" id="A0A1H5YVD6"/>
<dbReference type="EMBL" id="FNVO01000004">
    <property type="protein sequence ID" value="SEG27954.1"/>
    <property type="molecule type" value="Genomic_DNA"/>
</dbReference>
<dbReference type="Pfam" id="PF13646">
    <property type="entry name" value="HEAT_2"/>
    <property type="match status" value="1"/>
</dbReference>
<sequence>MASEDPNDALPPGEADAAAMFAEQFRAPAEERMGLRAGLGSEDFQALAAYSLHVCESGSKEEIRYALELLDLIPIPADRTGVREHAVRVLPGLCRLDQDTDILAAALPIYGRYMPDPPAVRTLRAMVGHPLPQVRAGAVEGLEYFADEGSSPSATLELVEWLVRALIEDPDAQVRRTAVRAFIGLEGWWGYEPGRFPELIPLVVTALGRAVRDDPDQRVRGEAAERLACLSDLEERHWPLVDAALRPYTEDGNVRVAGHSLARLASLGDPGALERLWTTLAAPDVHRLYLSAAKRALTSCPHPSAESLRRLREALRRLRELGWRDDASGDVPRLSPEEHAYYLDLLLDGLPG</sequence>
<accession>A0A1H5YVD6</accession>
<proteinExistence type="predicted"/>
<name>A0A1H5YVD6_9ACTN</name>
<dbReference type="SUPFAM" id="SSF48371">
    <property type="entry name" value="ARM repeat"/>
    <property type="match status" value="1"/>
</dbReference>
<organism evidence="1 2">
    <name type="scientific">Thermomonospora echinospora</name>
    <dbReference type="NCBI Taxonomy" id="1992"/>
    <lineage>
        <taxon>Bacteria</taxon>
        <taxon>Bacillati</taxon>
        <taxon>Actinomycetota</taxon>
        <taxon>Actinomycetes</taxon>
        <taxon>Streptosporangiales</taxon>
        <taxon>Thermomonosporaceae</taxon>
        <taxon>Thermomonospora</taxon>
    </lineage>
</organism>
<evidence type="ECO:0000313" key="2">
    <source>
        <dbReference type="Proteomes" id="UP000236723"/>
    </source>
</evidence>
<protein>
    <submittedName>
        <fullName evidence="1">HEAT repeat-containing protein</fullName>
    </submittedName>
</protein>
<gene>
    <name evidence="1" type="ORF">SAMN04489712_104202</name>
</gene>
<dbReference type="Proteomes" id="UP000236723">
    <property type="component" value="Unassembled WGS sequence"/>
</dbReference>
<dbReference type="RefSeq" id="WP_103937662.1">
    <property type="nucleotide sequence ID" value="NZ_FNVO01000004.1"/>
</dbReference>
<dbReference type="InterPro" id="IPR016024">
    <property type="entry name" value="ARM-type_fold"/>
</dbReference>
<dbReference type="Gene3D" id="1.25.10.10">
    <property type="entry name" value="Leucine-rich Repeat Variant"/>
    <property type="match status" value="1"/>
</dbReference>
<reference evidence="2" key="1">
    <citation type="submission" date="2016-10" db="EMBL/GenBank/DDBJ databases">
        <authorList>
            <person name="Varghese N."/>
            <person name="Submissions S."/>
        </authorList>
    </citation>
    <scope>NUCLEOTIDE SEQUENCE [LARGE SCALE GENOMIC DNA]</scope>
    <source>
        <strain evidence="2">DSM 43163</strain>
    </source>
</reference>
<keyword evidence="2" id="KW-1185">Reference proteome</keyword>